<evidence type="ECO:0000256" key="5">
    <source>
        <dbReference type="ARBA" id="ARBA00022670"/>
    </source>
</evidence>
<dbReference type="NCBIfam" id="TIGR03423">
    <property type="entry name" value="pbp2_mrdA"/>
    <property type="match status" value="1"/>
</dbReference>
<name>A0A382EWW9_9ZZZZ</name>
<dbReference type="InterPro" id="IPR036138">
    <property type="entry name" value="PBP_dimer_sf"/>
</dbReference>
<sequence length="525" mass="59039">RDRNGEIIVDNYPTYVLFGIGAEIVDINKNFSVISHTTGIDTSILSNNYKTYYRNRFLPTRLAKDLTISQLSRLEESKNELTGIIYKQYPERIFNPRIRASHVLGYLKEINQDMISTISSKNDYQFGDLIGWSGLERQYESLLRGKKGVSYFQVDAFGREAGNVEGHDNSLPQPGQDIYTTLDINLQELLESEFRGKKGAGIVSNPKTGGILSYVSSPDYAPDLFTGLISRNDWKSIITDPDKPLLNRVSNGTYPPGSIYKMVVAFELLEKNFVSTDWEILCTGSYEFYDRTFRCWNQFGHGKVNIEKAIIQSCDVFFYQAIQNVNLDELKIRSKQFLHGIRTNIDLPTEMKGRVPDRQFMNNLYGRWGWSKGALLNISIGQGELLVTPLQMAAYINLLATQGSTFPLHLVQQNKELIEAPMVSKRSWRLIGEYMEKSISNTKGTGRQSDPIIRGLTIAGKTGTAENPHGEPHAWFLGFGEKNGEMISVVIMIENGGGGGSVAAPLAKKVFKQYFDPNLTNLVSQ</sequence>
<dbReference type="SUPFAM" id="SSF56519">
    <property type="entry name" value="Penicillin binding protein dimerisation domain"/>
    <property type="match status" value="1"/>
</dbReference>
<dbReference type="PANTHER" id="PTHR30627:SF2">
    <property type="entry name" value="PEPTIDOGLYCAN D,D-TRANSPEPTIDASE MRDA"/>
    <property type="match status" value="1"/>
</dbReference>
<feature type="non-terminal residue" evidence="15">
    <location>
        <position position="1"/>
    </location>
</feature>
<evidence type="ECO:0000256" key="4">
    <source>
        <dbReference type="ARBA" id="ARBA00022519"/>
    </source>
</evidence>
<keyword evidence="4" id="KW-0997">Cell inner membrane</keyword>
<keyword evidence="9" id="KW-0573">Peptidoglycan synthesis</keyword>
<reference evidence="15" key="1">
    <citation type="submission" date="2018-05" db="EMBL/GenBank/DDBJ databases">
        <authorList>
            <person name="Lanie J.A."/>
            <person name="Ng W.-L."/>
            <person name="Kazmierczak K.M."/>
            <person name="Andrzejewski T.M."/>
            <person name="Davidsen T.M."/>
            <person name="Wayne K.J."/>
            <person name="Tettelin H."/>
            <person name="Glass J.I."/>
            <person name="Rusch D."/>
            <person name="Podicherti R."/>
            <person name="Tsui H.-C.T."/>
            <person name="Winkler M.E."/>
        </authorList>
    </citation>
    <scope>NUCLEOTIDE SEQUENCE</scope>
</reference>
<evidence type="ECO:0008006" key="16">
    <source>
        <dbReference type="Google" id="ProtNLM"/>
    </source>
</evidence>
<dbReference type="InterPro" id="IPR005311">
    <property type="entry name" value="PBP_dimer"/>
</dbReference>
<keyword evidence="6" id="KW-0812">Transmembrane</keyword>
<evidence type="ECO:0000256" key="11">
    <source>
        <dbReference type="ARBA" id="ARBA00023136"/>
    </source>
</evidence>
<keyword evidence="3" id="KW-1003">Cell membrane</keyword>
<proteinExistence type="predicted"/>
<dbReference type="Gene3D" id="3.40.710.10">
    <property type="entry name" value="DD-peptidase/beta-lactamase superfamily"/>
    <property type="match status" value="1"/>
</dbReference>
<dbReference type="SUPFAM" id="SSF56601">
    <property type="entry name" value="beta-lactamase/transpeptidase-like"/>
    <property type="match status" value="1"/>
</dbReference>
<gene>
    <name evidence="15" type="ORF">METZ01_LOCUS208022</name>
</gene>
<keyword evidence="11" id="KW-0472">Membrane</keyword>
<accession>A0A382EWW9</accession>
<evidence type="ECO:0000259" key="13">
    <source>
        <dbReference type="Pfam" id="PF00905"/>
    </source>
</evidence>
<feature type="domain" description="Penicillin-binding protein dimerisation" evidence="14">
    <location>
        <begin position="2"/>
        <end position="163"/>
    </location>
</feature>
<organism evidence="15">
    <name type="scientific">marine metagenome</name>
    <dbReference type="NCBI Taxonomy" id="408172"/>
    <lineage>
        <taxon>unclassified sequences</taxon>
        <taxon>metagenomes</taxon>
        <taxon>ecological metagenomes</taxon>
    </lineage>
</organism>
<evidence type="ECO:0000256" key="1">
    <source>
        <dbReference type="ARBA" id="ARBA00004167"/>
    </source>
</evidence>
<evidence type="ECO:0000313" key="15">
    <source>
        <dbReference type="EMBL" id="SVB55168.1"/>
    </source>
</evidence>
<evidence type="ECO:0000259" key="14">
    <source>
        <dbReference type="Pfam" id="PF03717"/>
    </source>
</evidence>
<dbReference type="GO" id="GO:0006508">
    <property type="term" value="P:proteolysis"/>
    <property type="evidence" value="ECO:0007669"/>
    <property type="project" value="UniProtKB-KW"/>
</dbReference>
<evidence type="ECO:0000256" key="8">
    <source>
        <dbReference type="ARBA" id="ARBA00022960"/>
    </source>
</evidence>
<keyword evidence="10" id="KW-1133">Transmembrane helix</keyword>
<dbReference type="PANTHER" id="PTHR30627">
    <property type="entry name" value="PEPTIDOGLYCAN D,D-TRANSPEPTIDASE"/>
    <property type="match status" value="1"/>
</dbReference>
<dbReference type="InterPro" id="IPR001460">
    <property type="entry name" value="PCN-bd_Tpept"/>
</dbReference>
<protein>
    <recommendedName>
        <fullName evidence="16">Penicillin-binding protein 2</fullName>
    </recommendedName>
</protein>
<evidence type="ECO:0000256" key="6">
    <source>
        <dbReference type="ARBA" id="ARBA00022692"/>
    </source>
</evidence>
<comment type="subcellular location">
    <subcellularLocation>
        <location evidence="2">Cell membrane</location>
    </subcellularLocation>
    <subcellularLocation>
        <location evidence="1">Membrane</location>
        <topology evidence="1">Single-pass membrane protein</topology>
    </subcellularLocation>
</comment>
<dbReference type="GO" id="GO:0009002">
    <property type="term" value="F:serine-type D-Ala-D-Ala carboxypeptidase activity"/>
    <property type="evidence" value="ECO:0007669"/>
    <property type="project" value="InterPro"/>
</dbReference>
<dbReference type="GO" id="GO:0008658">
    <property type="term" value="F:penicillin binding"/>
    <property type="evidence" value="ECO:0007669"/>
    <property type="project" value="InterPro"/>
</dbReference>
<dbReference type="Gene3D" id="3.90.1310.10">
    <property type="entry name" value="Penicillin-binding protein 2a (Domain 2)"/>
    <property type="match status" value="1"/>
</dbReference>
<evidence type="ECO:0000256" key="7">
    <source>
        <dbReference type="ARBA" id="ARBA00022801"/>
    </source>
</evidence>
<dbReference type="AlphaFoldDB" id="A0A382EWW9"/>
<keyword evidence="7" id="KW-0378">Hydrolase</keyword>
<evidence type="ECO:0000256" key="3">
    <source>
        <dbReference type="ARBA" id="ARBA00022475"/>
    </source>
</evidence>
<dbReference type="GO" id="GO:0071972">
    <property type="term" value="F:peptidoglycan L,D-transpeptidase activity"/>
    <property type="evidence" value="ECO:0007669"/>
    <property type="project" value="TreeGrafter"/>
</dbReference>
<dbReference type="GO" id="GO:0071555">
    <property type="term" value="P:cell wall organization"/>
    <property type="evidence" value="ECO:0007669"/>
    <property type="project" value="UniProtKB-KW"/>
</dbReference>
<dbReference type="GO" id="GO:0008360">
    <property type="term" value="P:regulation of cell shape"/>
    <property type="evidence" value="ECO:0007669"/>
    <property type="project" value="UniProtKB-KW"/>
</dbReference>
<dbReference type="Gene3D" id="3.30.1390.30">
    <property type="entry name" value="Penicillin-binding protein 2a, domain 3"/>
    <property type="match status" value="1"/>
</dbReference>
<evidence type="ECO:0000256" key="9">
    <source>
        <dbReference type="ARBA" id="ARBA00022984"/>
    </source>
</evidence>
<dbReference type="Pfam" id="PF00905">
    <property type="entry name" value="Transpeptidase"/>
    <property type="match status" value="1"/>
</dbReference>
<dbReference type="InterPro" id="IPR050515">
    <property type="entry name" value="Beta-lactam/transpept"/>
</dbReference>
<keyword evidence="5" id="KW-0645">Protease</keyword>
<feature type="domain" description="Penicillin-binding protein transpeptidase" evidence="13">
    <location>
        <begin position="200"/>
        <end position="511"/>
    </location>
</feature>
<dbReference type="InterPro" id="IPR012338">
    <property type="entry name" value="Beta-lactam/transpept-like"/>
</dbReference>
<dbReference type="GO" id="GO:0009252">
    <property type="term" value="P:peptidoglycan biosynthetic process"/>
    <property type="evidence" value="ECO:0007669"/>
    <property type="project" value="UniProtKB-KW"/>
</dbReference>
<dbReference type="Pfam" id="PF03717">
    <property type="entry name" value="PBP_dimer"/>
    <property type="match status" value="1"/>
</dbReference>
<keyword evidence="8" id="KW-0133">Cell shape</keyword>
<evidence type="ECO:0000256" key="10">
    <source>
        <dbReference type="ARBA" id="ARBA00022989"/>
    </source>
</evidence>
<evidence type="ECO:0000256" key="2">
    <source>
        <dbReference type="ARBA" id="ARBA00004236"/>
    </source>
</evidence>
<dbReference type="EMBL" id="UINC01046760">
    <property type="protein sequence ID" value="SVB55168.1"/>
    <property type="molecule type" value="Genomic_DNA"/>
</dbReference>
<evidence type="ECO:0000256" key="12">
    <source>
        <dbReference type="ARBA" id="ARBA00023316"/>
    </source>
</evidence>
<dbReference type="GO" id="GO:0005886">
    <property type="term" value="C:plasma membrane"/>
    <property type="evidence" value="ECO:0007669"/>
    <property type="project" value="UniProtKB-SubCell"/>
</dbReference>
<keyword evidence="12" id="KW-0961">Cell wall biogenesis/degradation</keyword>
<dbReference type="InterPro" id="IPR017790">
    <property type="entry name" value="Penicillin-binding_protein_2"/>
</dbReference>